<evidence type="ECO:0000313" key="3">
    <source>
        <dbReference type="EMBL" id="QUF03951.1"/>
    </source>
</evidence>
<dbReference type="EMBL" id="CP073249">
    <property type="protein sequence ID" value="QUF03951.1"/>
    <property type="molecule type" value="Genomic_DNA"/>
</dbReference>
<dbReference type="PANTHER" id="PTHR24023">
    <property type="entry name" value="COLLAGEN ALPHA"/>
    <property type="match status" value="1"/>
</dbReference>
<gene>
    <name evidence="3" type="ORF">KCV87_32125</name>
</gene>
<dbReference type="InterPro" id="IPR008160">
    <property type="entry name" value="Collagen"/>
</dbReference>
<evidence type="ECO:0008006" key="5">
    <source>
        <dbReference type="Google" id="ProtNLM"/>
    </source>
</evidence>
<keyword evidence="2" id="KW-0812">Transmembrane</keyword>
<evidence type="ECO:0000256" key="2">
    <source>
        <dbReference type="SAM" id="Phobius"/>
    </source>
</evidence>
<feature type="region of interest" description="Disordered" evidence="1">
    <location>
        <begin position="71"/>
        <end position="221"/>
    </location>
</feature>
<feature type="compositionally biased region" description="Low complexity" evidence="1">
    <location>
        <begin position="93"/>
        <end position="113"/>
    </location>
</feature>
<feature type="transmembrane region" description="Helical" evidence="2">
    <location>
        <begin position="29"/>
        <end position="49"/>
    </location>
</feature>
<dbReference type="GO" id="GO:0031012">
    <property type="term" value="C:extracellular matrix"/>
    <property type="evidence" value="ECO:0007669"/>
    <property type="project" value="TreeGrafter"/>
</dbReference>
<feature type="compositionally biased region" description="Low complexity" evidence="1">
    <location>
        <begin position="202"/>
        <end position="221"/>
    </location>
</feature>
<organism evidence="3 4">
    <name type="scientific">Actinosynnema pretiosum subsp. pretiosum</name>
    <dbReference type="NCBI Taxonomy" id="103721"/>
    <lineage>
        <taxon>Bacteria</taxon>
        <taxon>Bacillati</taxon>
        <taxon>Actinomycetota</taxon>
        <taxon>Actinomycetes</taxon>
        <taxon>Pseudonocardiales</taxon>
        <taxon>Pseudonocardiaceae</taxon>
        <taxon>Actinosynnema</taxon>
    </lineage>
</organism>
<evidence type="ECO:0000313" key="4">
    <source>
        <dbReference type="Proteomes" id="UP000677152"/>
    </source>
</evidence>
<evidence type="ECO:0000256" key="1">
    <source>
        <dbReference type="SAM" id="MobiDB-lite"/>
    </source>
</evidence>
<reference evidence="3" key="1">
    <citation type="submission" date="2021-04" db="EMBL/GenBank/DDBJ databases">
        <title>Genomic sequence of Actinosynnema pretiosum subsp. pretiosum ATCC 31280 (C-14919).</title>
        <authorList>
            <person name="Bai L."/>
            <person name="Wang X."/>
            <person name="Xiao Y."/>
        </authorList>
    </citation>
    <scope>NUCLEOTIDE SEQUENCE</scope>
    <source>
        <strain evidence="3">ATCC 31280</strain>
    </source>
</reference>
<dbReference type="Proteomes" id="UP000677152">
    <property type="component" value="Chromosome"/>
</dbReference>
<feature type="compositionally biased region" description="Pro residues" evidence="1">
    <location>
        <begin position="151"/>
        <end position="169"/>
    </location>
</feature>
<proteinExistence type="predicted"/>
<dbReference type="GO" id="GO:0030020">
    <property type="term" value="F:extracellular matrix structural constituent conferring tensile strength"/>
    <property type="evidence" value="ECO:0007669"/>
    <property type="project" value="TreeGrafter"/>
</dbReference>
<name>A0AA45L5W1_9PSEU</name>
<keyword evidence="2" id="KW-1133">Transmembrane helix</keyword>
<feature type="compositionally biased region" description="Low complexity" evidence="1">
    <location>
        <begin position="123"/>
        <end position="140"/>
    </location>
</feature>
<sequence length="221" mass="21625">MTTEDRIGAAVRQAAEQARDDAGHRGIRLALAALLVGLAVLAGAVWSGWRSIDALRDRADANAVAAQQLAEQIRADGGTPVVQPPRPSERGTPGELGAPGPQGPAGQDGAAPPCLTEPAQCRGTTGHPGTDGAPGPAGEPGAPGPGGEPGAPGPAGEPGPPGPPGPDGRPPTSWTWVDGDGRPQSCARDPSSPDTTPAYVCTAPADGPPGSTTTTAPGGIP</sequence>
<protein>
    <recommendedName>
        <fullName evidence="5">Collagen-like protein</fullName>
    </recommendedName>
</protein>
<accession>A0AA45L5W1</accession>
<dbReference type="GO" id="GO:0030198">
    <property type="term" value="P:extracellular matrix organization"/>
    <property type="evidence" value="ECO:0007669"/>
    <property type="project" value="TreeGrafter"/>
</dbReference>
<dbReference type="AlphaFoldDB" id="A0AA45L5W1"/>
<dbReference type="PANTHER" id="PTHR24023:SF1082">
    <property type="entry name" value="COLLAGEN TRIPLE HELIX REPEAT"/>
    <property type="match status" value="1"/>
</dbReference>
<keyword evidence="2" id="KW-0472">Membrane</keyword>
<dbReference type="Pfam" id="PF01391">
    <property type="entry name" value="Collagen"/>
    <property type="match status" value="1"/>
</dbReference>
<dbReference type="GO" id="GO:0005615">
    <property type="term" value="C:extracellular space"/>
    <property type="evidence" value="ECO:0007669"/>
    <property type="project" value="TreeGrafter"/>
</dbReference>
<dbReference type="InterPro" id="IPR050149">
    <property type="entry name" value="Collagen_superfamily"/>
</dbReference>